<keyword evidence="9" id="KW-0812">Transmembrane</keyword>
<evidence type="ECO:0000313" key="11">
    <source>
        <dbReference type="EMBL" id="OVA09445.1"/>
    </source>
</evidence>
<comment type="subcellular location">
    <subcellularLocation>
        <location evidence="7">Cell junction</location>
        <location evidence="7">Plasmodesma</location>
    </subcellularLocation>
    <subcellularLocation>
        <location evidence="1">Cell membrane</location>
        <topology evidence="1">Single-pass type I membrane protein</topology>
    </subcellularLocation>
</comment>
<evidence type="ECO:0000256" key="4">
    <source>
        <dbReference type="ARBA" id="ARBA00022737"/>
    </source>
</evidence>
<keyword evidence="4" id="KW-0677">Repeat</keyword>
<evidence type="ECO:0000256" key="1">
    <source>
        <dbReference type="ARBA" id="ARBA00004251"/>
    </source>
</evidence>
<keyword evidence="2" id="KW-0945">Host-virus interaction</keyword>
<dbReference type="GO" id="GO:0010497">
    <property type="term" value="P:plasmodesmata-mediated intercellular transport"/>
    <property type="evidence" value="ECO:0007669"/>
    <property type="project" value="TreeGrafter"/>
</dbReference>
<dbReference type="PANTHER" id="PTHR32080">
    <property type="entry name" value="ANTIFUNGAL PROTEIN GINKBILOBIN-2-LIKE"/>
    <property type="match status" value="1"/>
</dbReference>
<dbReference type="AlphaFoldDB" id="A0A200QG89"/>
<comment type="caution">
    <text evidence="11">The sequence shown here is derived from an EMBL/GenBank/DDBJ whole genome shotgun (WGS) entry which is preliminary data.</text>
</comment>
<feature type="transmembrane region" description="Helical" evidence="9">
    <location>
        <begin position="154"/>
        <end position="174"/>
    </location>
</feature>
<dbReference type="FunFam" id="3.30.430.20:FF:000008">
    <property type="entry name" value="cysteine-rich repeat secretory protein 3"/>
    <property type="match status" value="1"/>
</dbReference>
<sequence>MTKRLCGNTIAGRIQLNGCYGLYEVAGFPQVSGVKMLYKSCGGSEAAGNGFDDRRNTAFGEVENGVGSGGGFYATSYQNMYVMGQCEGDLSSGDCVGCVKAAVQNAQVECGGSISGQIYLHKCYISYSYYPNGVPSKSSSSSSGSGHQNIGKTVAIVIGGTAAAGFVVSLLLFLKSLTKKRDDY</sequence>
<dbReference type="InParanoid" id="A0A200QG89"/>
<dbReference type="GO" id="GO:0009506">
    <property type="term" value="C:plasmodesma"/>
    <property type="evidence" value="ECO:0007669"/>
    <property type="project" value="UniProtKB-SubCell"/>
</dbReference>
<comment type="similarity">
    <text evidence="8">Belongs to the cysteine-rich repeat secretory protein family. Plasmodesmata-located proteins (PDLD) subfamily.</text>
</comment>
<keyword evidence="9" id="KW-1133">Transmembrane helix</keyword>
<dbReference type="STRING" id="56857.A0A200QG89"/>
<proteinExistence type="inferred from homology"/>
<protein>
    <submittedName>
        <fullName evidence="11">Gnk2-homologous domain</fullName>
    </submittedName>
</protein>
<keyword evidence="6" id="KW-1015">Disulfide bond</keyword>
<evidence type="ECO:0000256" key="3">
    <source>
        <dbReference type="ARBA" id="ARBA00022729"/>
    </source>
</evidence>
<dbReference type="GO" id="GO:0005886">
    <property type="term" value="C:plasma membrane"/>
    <property type="evidence" value="ECO:0007669"/>
    <property type="project" value="UniProtKB-SubCell"/>
</dbReference>
<keyword evidence="3" id="KW-0732">Signal</keyword>
<feature type="domain" description="Gnk2-homologous" evidence="10">
    <location>
        <begin position="33"/>
        <end position="132"/>
    </location>
</feature>
<dbReference type="Pfam" id="PF01657">
    <property type="entry name" value="Stress-antifung"/>
    <property type="match status" value="1"/>
</dbReference>
<dbReference type="GO" id="GO:0046739">
    <property type="term" value="P:transport of virus in multicellular host"/>
    <property type="evidence" value="ECO:0007669"/>
    <property type="project" value="TreeGrafter"/>
</dbReference>
<dbReference type="OMA" id="HESNHLI"/>
<name>A0A200QG89_MACCD</name>
<evidence type="ECO:0000256" key="9">
    <source>
        <dbReference type="SAM" id="Phobius"/>
    </source>
</evidence>
<reference evidence="11 12" key="1">
    <citation type="journal article" date="2017" name="Mol. Plant">
        <title>The Genome of Medicinal Plant Macleaya cordata Provides New Insights into Benzylisoquinoline Alkaloids Metabolism.</title>
        <authorList>
            <person name="Liu X."/>
            <person name="Liu Y."/>
            <person name="Huang P."/>
            <person name="Ma Y."/>
            <person name="Qing Z."/>
            <person name="Tang Q."/>
            <person name="Cao H."/>
            <person name="Cheng P."/>
            <person name="Zheng Y."/>
            <person name="Yuan Z."/>
            <person name="Zhou Y."/>
            <person name="Liu J."/>
            <person name="Tang Z."/>
            <person name="Zhuo Y."/>
            <person name="Zhang Y."/>
            <person name="Yu L."/>
            <person name="Huang J."/>
            <person name="Yang P."/>
            <person name="Peng Q."/>
            <person name="Zhang J."/>
            <person name="Jiang W."/>
            <person name="Zhang Z."/>
            <person name="Lin K."/>
            <person name="Ro D.K."/>
            <person name="Chen X."/>
            <person name="Xiong X."/>
            <person name="Shang Y."/>
            <person name="Huang S."/>
            <person name="Zeng J."/>
        </authorList>
    </citation>
    <scope>NUCLEOTIDE SEQUENCE [LARGE SCALE GENOMIC DNA]</scope>
    <source>
        <strain evidence="12">cv. BLH2017</strain>
        <tissue evidence="11">Root</tissue>
    </source>
</reference>
<keyword evidence="5" id="KW-0965">Cell junction</keyword>
<dbReference type="PROSITE" id="PS51473">
    <property type="entry name" value="GNK2"/>
    <property type="match status" value="1"/>
</dbReference>
<dbReference type="InterPro" id="IPR002902">
    <property type="entry name" value="GNK2"/>
</dbReference>
<evidence type="ECO:0000259" key="10">
    <source>
        <dbReference type="PROSITE" id="PS51473"/>
    </source>
</evidence>
<evidence type="ECO:0000256" key="8">
    <source>
        <dbReference type="ARBA" id="ARBA00038393"/>
    </source>
</evidence>
<evidence type="ECO:0000313" key="12">
    <source>
        <dbReference type="Proteomes" id="UP000195402"/>
    </source>
</evidence>
<organism evidence="11 12">
    <name type="scientific">Macleaya cordata</name>
    <name type="common">Five-seeded plume-poppy</name>
    <name type="synonym">Bocconia cordata</name>
    <dbReference type="NCBI Taxonomy" id="56857"/>
    <lineage>
        <taxon>Eukaryota</taxon>
        <taxon>Viridiplantae</taxon>
        <taxon>Streptophyta</taxon>
        <taxon>Embryophyta</taxon>
        <taxon>Tracheophyta</taxon>
        <taxon>Spermatophyta</taxon>
        <taxon>Magnoliopsida</taxon>
        <taxon>Ranunculales</taxon>
        <taxon>Papaveraceae</taxon>
        <taxon>Papaveroideae</taxon>
        <taxon>Macleaya</taxon>
    </lineage>
</organism>
<evidence type="ECO:0000256" key="2">
    <source>
        <dbReference type="ARBA" id="ARBA00022581"/>
    </source>
</evidence>
<keyword evidence="9" id="KW-0472">Membrane</keyword>
<dbReference type="CDD" id="cd23509">
    <property type="entry name" value="Gnk2-like"/>
    <property type="match status" value="1"/>
</dbReference>
<dbReference type="Proteomes" id="UP000195402">
    <property type="component" value="Unassembled WGS sequence"/>
</dbReference>
<dbReference type="InterPro" id="IPR051378">
    <property type="entry name" value="Cell2Cell_Antifungal"/>
</dbReference>
<dbReference type="EMBL" id="MVGT01002075">
    <property type="protein sequence ID" value="OVA09445.1"/>
    <property type="molecule type" value="Genomic_DNA"/>
</dbReference>
<evidence type="ECO:0000256" key="6">
    <source>
        <dbReference type="ARBA" id="ARBA00023157"/>
    </source>
</evidence>
<dbReference type="InterPro" id="IPR038408">
    <property type="entry name" value="GNK2_sf"/>
</dbReference>
<evidence type="ECO:0000256" key="7">
    <source>
        <dbReference type="ARBA" id="ARBA00024184"/>
    </source>
</evidence>
<evidence type="ECO:0000256" key="5">
    <source>
        <dbReference type="ARBA" id="ARBA00022949"/>
    </source>
</evidence>
<dbReference type="OrthoDB" id="1926347at2759"/>
<dbReference type="Gene3D" id="3.30.430.20">
    <property type="entry name" value="Gnk2 domain, C-X8-C-X2-C motif"/>
    <property type="match status" value="1"/>
</dbReference>
<keyword evidence="12" id="KW-1185">Reference proteome</keyword>
<accession>A0A200QG89</accession>
<dbReference type="PANTHER" id="PTHR32080:SF24">
    <property type="entry name" value="PLASMODESMATA-LOCATED PROTEIN 2"/>
    <property type="match status" value="1"/>
</dbReference>
<gene>
    <name evidence="11" type="ORF">BVC80_7769g3</name>
</gene>